<gene>
    <name evidence="1" type="ORF">EI167_11075</name>
</gene>
<name>A0ABR9FME4_9GAMM</name>
<dbReference type="Proteomes" id="UP000707245">
    <property type="component" value="Unassembled WGS sequence"/>
</dbReference>
<evidence type="ECO:0000313" key="1">
    <source>
        <dbReference type="EMBL" id="MBE0457982.1"/>
    </source>
</evidence>
<proteinExistence type="predicted"/>
<protein>
    <recommendedName>
        <fullName evidence="3">Restriction endonuclease type IV Mrr domain-containing protein</fullName>
    </recommendedName>
</protein>
<sequence length="205" mass="22896">MTSTRSVRKVLARAVKVSAHSAYDLTGRSINDLPEYFLSVKVAEEVHKHFKSFTFSMETPMSQLVKETQMDIEGECPSLRLGGKGKVDMVIRGNKSKNVKHIVEFKKHIGVKEIEKDALRLAAICLCTPGGHKAEKNFLVVVTHRNEALLNVRDINIKALISEKFGEGTIKVTFEKIDLSPLKSTKSNGINWPLLGGVWEFKYVG</sequence>
<evidence type="ECO:0000313" key="2">
    <source>
        <dbReference type="Proteomes" id="UP000707245"/>
    </source>
</evidence>
<keyword evidence="2" id="KW-1185">Reference proteome</keyword>
<dbReference type="RefSeq" id="WP_192541789.1">
    <property type="nucleotide sequence ID" value="NZ_JBQDLW010000007.1"/>
</dbReference>
<accession>A0ABR9FME4</accession>
<organism evidence="1 2">
    <name type="scientific">Pseudoalteromonas prydzensis</name>
    <dbReference type="NCBI Taxonomy" id="182141"/>
    <lineage>
        <taxon>Bacteria</taxon>
        <taxon>Pseudomonadati</taxon>
        <taxon>Pseudomonadota</taxon>
        <taxon>Gammaproteobacteria</taxon>
        <taxon>Alteromonadales</taxon>
        <taxon>Pseudoalteromonadaceae</taxon>
        <taxon>Pseudoalteromonas</taxon>
    </lineage>
</organism>
<comment type="caution">
    <text evidence="1">The sequence shown here is derived from an EMBL/GenBank/DDBJ whole genome shotgun (WGS) entry which is preliminary data.</text>
</comment>
<evidence type="ECO:0008006" key="3">
    <source>
        <dbReference type="Google" id="ProtNLM"/>
    </source>
</evidence>
<dbReference type="EMBL" id="RRZA01000030">
    <property type="protein sequence ID" value="MBE0457982.1"/>
    <property type="molecule type" value="Genomic_DNA"/>
</dbReference>
<reference evidence="1 2" key="1">
    <citation type="submission" date="2020-07" db="EMBL/GenBank/DDBJ databases">
        <title>Halophilic bacteria isolated from french cheeses.</title>
        <authorList>
            <person name="Kothe C.I."/>
            <person name="Farah-Kraiem B."/>
            <person name="Renault P."/>
            <person name="Dridi B."/>
        </authorList>
    </citation>
    <scope>NUCLEOTIDE SEQUENCE [LARGE SCALE GENOMIC DNA]</scope>
    <source>
        <strain evidence="1 2">FME14</strain>
    </source>
</reference>